<proteinExistence type="predicted"/>
<name>A0A5B8W7Y7_9SPHI</name>
<sequence length="496" mass="56976">MEILYFEGLKEEKPALESIKNFVRENADGFILRIYIEGARQYSDLAYNCAEAAYLSQEFAEFAERIGYSTSSGFTDLGLKPINTSALAQKIHSLAELMGSDYDTDEWSNHVDRLENFRENLHKIPIAFPELANDYLTNYINGQYYEIQGNFGDEEEADSSFFTTEFNEFPERQFQFWEMTKAGQQGKTYGSRNTWIISPNADIQKTIINFSESDEIKFEPAELFVINNISYLISRGLLIHFPFDELIRARACVCSAIERPNLLEKNNWITSLLTYEPHHNPLYPPPETADNSYYELLNLDPGGDKLPTMFRSRSSLQYFVSSFGDQALVIDNDYQYLIWNISKPNQQELLLLNKKLSSIFLVATRLAGISADIKCPWKDLDDDAFEELCIDILSCNPGFNQATMRKMGKSRSRDGGRDIEIWTHRRFQYEPEKFIFQCKLLKKGTSLTATKVQDISDTVDQFGARGYGIMTNVVIDATLYDKLDRLALNKSMKIES</sequence>
<keyword evidence="2" id="KW-1185">Reference proteome</keyword>
<dbReference type="EMBL" id="CP042437">
    <property type="protein sequence ID" value="QEC78358.1"/>
    <property type="molecule type" value="Genomic_DNA"/>
</dbReference>
<dbReference type="Gene3D" id="3.40.1350.10">
    <property type="match status" value="1"/>
</dbReference>
<dbReference type="GO" id="GO:0003676">
    <property type="term" value="F:nucleic acid binding"/>
    <property type="evidence" value="ECO:0007669"/>
    <property type="project" value="InterPro"/>
</dbReference>
<organism evidence="1 2">
    <name type="scientific">Mucilaginibacter ginsenosidivorax</name>
    <dbReference type="NCBI Taxonomy" id="862126"/>
    <lineage>
        <taxon>Bacteria</taxon>
        <taxon>Pseudomonadati</taxon>
        <taxon>Bacteroidota</taxon>
        <taxon>Sphingobacteriia</taxon>
        <taxon>Sphingobacteriales</taxon>
        <taxon>Sphingobacteriaceae</taxon>
        <taxon>Mucilaginibacter</taxon>
    </lineage>
</organism>
<gene>
    <name evidence="1" type="ORF">FSB76_21320</name>
</gene>
<reference evidence="1 2" key="1">
    <citation type="journal article" date="2013" name="J. Microbiol.">
        <title>Mucilaginibacter ginsenosidivorax sp. nov., with ginsenoside converting activity isolated from sediment.</title>
        <authorList>
            <person name="Kim J.K."/>
            <person name="Choi T.E."/>
            <person name="Liu Q.M."/>
            <person name="Park H.Y."/>
            <person name="Yi T.H."/>
            <person name="Yoon M.H."/>
            <person name="Kim S.C."/>
            <person name="Im W.T."/>
        </authorList>
    </citation>
    <scope>NUCLEOTIDE SEQUENCE [LARGE SCALE GENOMIC DNA]</scope>
    <source>
        <strain evidence="1 2">KHI28</strain>
    </source>
</reference>
<dbReference type="OrthoDB" id="582093at2"/>
<dbReference type="RefSeq" id="WP_147056916.1">
    <property type="nucleotide sequence ID" value="NZ_CP042437.1"/>
</dbReference>
<evidence type="ECO:0000313" key="2">
    <source>
        <dbReference type="Proteomes" id="UP000321362"/>
    </source>
</evidence>
<evidence type="ECO:0000313" key="1">
    <source>
        <dbReference type="EMBL" id="QEC78358.1"/>
    </source>
</evidence>
<evidence type="ECO:0008006" key="3">
    <source>
        <dbReference type="Google" id="ProtNLM"/>
    </source>
</evidence>
<dbReference type="AlphaFoldDB" id="A0A5B8W7Y7"/>
<accession>A0A5B8W7Y7</accession>
<dbReference type="InterPro" id="IPR011856">
    <property type="entry name" value="tRNA_endonuc-like_dom_sf"/>
</dbReference>
<dbReference type="KEGG" id="mgk:FSB76_21320"/>
<protein>
    <recommendedName>
        <fullName evidence="3">Restriction endonuclease</fullName>
    </recommendedName>
</protein>
<dbReference type="Proteomes" id="UP000321362">
    <property type="component" value="Chromosome"/>
</dbReference>